<dbReference type="PROSITE" id="PS00211">
    <property type="entry name" value="ABC_TRANSPORTER_1"/>
    <property type="match status" value="1"/>
</dbReference>
<evidence type="ECO:0000313" key="11">
    <source>
        <dbReference type="EMBL" id="MDQ0474891.1"/>
    </source>
</evidence>
<gene>
    <name evidence="11" type="ORF">QO011_007933</name>
</gene>
<dbReference type="InterPro" id="IPR003439">
    <property type="entry name" value="ABC_transporter-like_ATP-bd"/>
</dbReference>
<keyword evidence="4 11" id="KW-0762">Sugar transport</keyword>
<keyword evidence="6" id="KW-0547">Nucleotide-binding</keyword>
<dbReference type="InterPro" id="IPR027417">
    <property type="entry name" value="P-loop_NTPase"/>
</dbReference>
<dbReference type="InterPro" id="IPR050107">
    <property type="entry name" value="ABC_carbohydrate_import_ATPase"/>
</dbReference>
<evidence type="ECO:0000256" key="8">
    <source>
        <dbReference type="ARBA" id="ARBA00022967"/>
    </source>
</evidence>
<dbReference type="PANTHER" id="PTHR43790:SF3">
    <property type="entry name" value="D-ALLOSE IMPORT ATP-BINDING PROTEIN ALSA-RELATED"/>
    <property type="match status" value="1"/>
</dbReference>
<evidence type="ECO:0000256" key="5">
    <source>
        <dbReference type="ARBA" id="ARBA00022737"/>
    </source>
</evidence>
<dbReference type="CDD" id="cd03216">
    <property type="entry name" value="ABC_Carb_Monos_I"/>
    <property type="match status" value="1"/>
</dbReference>
<dbReference type="RefSeq" id="WP_307285272.1">
    <property type="nucleotide sequence ID" value="NZ_JAUSVX010000027.1"/>
</dbReference>
<evidence type="ECO:0000256" key="6">
    <source>
        <dbReference type="ARBA" id="ARBA00022741"/>
    </source>
</evidence>
<keyword evidence="9" id="KW-0472">Membrane</keyword>
<dbReference type="EMBL" id="JAUSVX010000027">
    <property type="protein sequence ID" value="MDQ0474891.1"/>
    <property type="molecule type" value="Genomic_DNA"/>
</dbReference>
<keyword evidence="12" id="KW-1185">Reference proteome</keyword>
<reference evidence="11 12" key="1">
    <citation type="submission" date="2023-07" db="EMBL/GenBank/DDBJ databases">
        <title>Genomic Encyclopedia of Type Strains, Phase IV (KMG-IV): sequencing the most valuable type-strain genomes for metagenomic binning, comparative biology and taxonomic classification.</title>
        <authorList>
            <person name="Goeker M."/>
        </authorList>
    </citation>
    <scope>NUCLEOTIDE SEQUENCE [LARGE SCALE GENOMIC DNA]</scope>
    <source>
        <strain evidence="11 12">DSM 19619</strain>
    </source>
</reference>
<evidence type="ECO:0000313" key="12">
    <source>
        <dbReference type="Proteomes" id="UP001242480"/>
    </source>
</evidence>
<keyword evidence="3" id="KW-1003">Cell membrane</keyword>
<evidence type="ECO:0000256" key="7">
    <source>
        <dbReference type="ARBA" id="ARBA00022840"/>
    </source>
</evidence>
<name>A0ABU0JKS6_9HYPH</name>
<keyword evidence="7" id="KW-0067">ATP-binding</keyword>
<comment type="similarity">
    <text evidence="1">Belongs to the ABC transporter superfamily.</text>
</comment>
<dbReference type="InterPro" id="IPR017871">
    <property type="entry name" value="ABC_transporter-like_CS"/>
</dbReference>
<evidence type="ECO:0000259" key="10">
    <source>
        <dbReference type="PROSITE" id="PS50893"/>
    </source>
</evidence>
<dbReference type="PANTHER" id="PTHR43790">
    <property type="entry name" value="CARBOHYDRATE TRANSPORT ATP-BINDING PROTEIN MG119-RELATED"/>
    <property type="match status" value="1"/>
</dbReference>
<feature type="domain" description="ABC transporter" evidence="10">
    <location>
        <begin position="273"/>
        <end position="514"/>
    </location>
</feature>
<organism evidence="11 12">
    <name type="scientific">Labrys wisconsinensis</name>
    <dbReference type="NCBI Taxonomy" id="425677"/>
    <lineage>
        <taxon>Bacteria</taxon>
        <taxon>Pseudomonadati</taxon>
        <taxon>Pseudomonadota</taxon>
        <taxon>Alphaproteobacteria</taxon>
        <taxon>Hyphomicrobiales</taxon>
        <taxon>Xanthobacteraceae</taxon>
        <taxon>Labrys</taxon>
    </lineage>
</organism>
<protein>
    <submittedName>
        <fullName evidence="11">ABC-type sugar transport system ATPase subunit</fullName>
    </submittedName>
</protein>
<dbReference type="Gene3D" id="3.40.50.300">
    <property type="entry name" value="P-loop containing nucleotide triphosphate hydrolases"/>
    <property type="match status" value="2"/>
</dbReference>
<evidence type="ECO:0000256" key="2">
    <source>
        <dbReference type="ARBA" id="ARBA00022448"/>
    </source>
</evidence>
<feature type="domain" description="ABC transporter" evidence="10">
    <location>
        <begin position="21"/>
        <end position="256"/>
    </location>
</feature>
<sequence>MAGSSPQAAVCAEQTAPPAILRMERIVKSFAGVQALKGVDLDVRAGEVHALLGENGAGKSTLMRILFGAMQPTSGRIVLEGIGPVVVSGPRHALAMGIGLVSQELSLVPQIEVAGNIFLGQATGLALLGRPKLRREAAKILAGIAPHLSPSARVSSLSMAERQVVEIARTLARGGRIIAFDEPTSSLTPAERDGLFATIRRLKSQGKGVIYISHRMPEIHEIADRITVLRDGSVVACGTPRDFDADELNSLIAGRQLARALQRTDRPRPAGTMTTPYLRASRLSTEKLHSVDLTLHKGEIFGLAGLVGSGRTELVRALFGADPLRGGSIAIGGRTVALRGPADAIAAGIALIPEDRRGHALVPMMDVERNIGLASYGRLSRFGLIMGAARRAVVDRFIRELSIRPGRAATAVRLLSGGNQQKVVIARWLARGADVFLFDEPTRGIDVGAKTEIHALLRSLAERGASVLVVSSEIPELLMLCDRIGVMRDGRLIRIIETDDTVTEASLVRAASGED</sequence>
<dbReference type="SMART" id="SM00382">
    <property type="entry name" value="AAA"/>
    <property type="match status" value="2"/>
</dbReference>
<keyword evidence="5" id="KW-0677">Repeat</keyword>
<keyword evidence="8" id="KW-1278">Translocase</keyword>
<evidence type="ECO:0000256" key="9">
    <source>
        <dbReference type="ARBA" id="ARBA00023136"/>
    </source>
</evidence>
<accession>A0ABU0JKS6</accession>
<dbReference type="Proteomes" id="UP001242480">
    <property type="component" value="Unassembled WGS sequence"/>
</dbReference>
<evidence type="ECO:0000256" key="4">
    <source>
        <dbReference type="ARBA" id="ARBA00022597"/>
    </source>
</evidence>
<dbReference type="Pfam" id="PF00005">
    <property type="entry name" value="ABC_tran"/>
    <property type="match status" value="2"/>
</dbReference>
<evidence type="ECO:0000256" key="1">
    <source>
        <dbReference type="ARBA" id="ARBA00005417"/>
    </source>
</evidence>
<proteinExistence type="inferred from homology"/>
<dbReference type="PROSITE" id="PS50893">
    <property type="entry name" value="ABC_TRANSPORTER_2"/>
    <property type="match status" value="2"/>
</dbReference>
<evidence type="ECO:0000256" key="3">
    <source>
        <dbReference type="ARBA" id="ARBA00022475"/>
    </source>
</evidence>
<keyword evidence="2" id="KW-0813">Transport</keyword>
<dbReference type="InterPro" id="IPR003593">
    <property type="entry name" value="AAA+_ATPase"/>
</dbReference>
<dbReference type="SUPFAM" id="SSF52540">
    <property type="entry name" value="P-loop containing nucleoside triphosphate hydrolases"/>
    <property type="match status" value="2"/>
</dbReference>
<comment type="caution">
    <text evidence="11">The sequence shown here is derived from an EMBL/GenBank/DDBJ whole genome shotgun (WGS) entry which is preliminary data.</text>
</comment>
<dbReference type="CDD" id="cd03215">
    <property type="entry name" value="ABC_Carb_Monos_II"/>
    <property type="match status" value="1"/>
</dbReference>